<dbReference type="GO" id="GO:0031146">
    <property type="term" value="P:SCF-dependent proteasomal ubiquitin-dependent protein catabolic process"/>
    <property type="evidence" value="ECO:0007669"/>
    <property type="project" value="TreeGrafter"/>
</dbReference>
<feature type="domain" description="F-box" evidence="2">
    <location>
        <begin position="42"/>
        <end position="86"/>
    </location>
</feature>
<accession>A0AA39KQQ0</accession>
<dbReference type="Pfam" id="PF12937">
    <property type="entry name" value="F-box-like"/>
    <property type="match status" value="1"/>
</dbReference>
<organism evidence="3 4">
    <name type="scientific">Microctonus aethiopoides</name>
    <dbReference type="NCBI Taxonomy" id="144406"/>
    <lineage>
        <taxon>Eukaryota</taxon>
        <taxon>Metazoa</taxon>
        <taxon>Ecdysozoa</taxon>
        <taxon>Arthropoda</taxon>
        <taxon>Hexapoda</taxon>
        <taxon>Insecta</taxon>
        <taxon>Pterygota</taxon>
        <taxon>Neoptera</taxon>
        <taxon>Endopterygota</taxon>
        <taxon>Hymenoptera</taxon>
        <taxon>Apocrita</taxon>
        <taxon>Ichneumonoidea</taxon>
        <taxon>Braconidae</taxon>
        <taxon>Euphorinae</taxon>
        <taxon>Microctonus</taxon>
    </lineage>
</organism>
<dbReference type="AlphaFoldDB" id="A0AA39KQQ0"/>
<reference evidence="3" key="1">
    <citation type="journal article" date="2023" name="bioRxiv">
        <title>Scaffold-level genome assemblies of two parasitoid biocontrol wasps reveal the parthenogenesis mechanism and an associated novel virus.</title>
        <authorList>
            <person name="Inwood S."/>
            <person name="Skelly J."/>
            <person name="Guhlin J."/>
            <person name="Harrop T."/>
            <person name="Goldson S."/>
            <person name="Dearden P."/>
        </authorList>
    </citation>
    <scope>NUCLEOTIDE SEQUENCE</scope>
    <source>
        <strain evidence="3">Irish</strain>
        <tissue evidence="3">Whole body</tissue>
    </source>
</reference>
<dbReference type="InterPro" id="IPR006553">
    <property type="entry name" value="Leu-rich_rpt_Cys-con_subtyp"/>
</dbReference>
<keyword evidence="1" id="KW-0833">Ubl conjugation pathway</keyword>
<gene>
    <name evidence="3" type="ORF">PV328_010909</name>
</gene>
<dbReference type="PANTHER" id="PTHR13318:SF95">
    <property type="entry name" value="F-BOX PROTEIN YLR352W"/>
    <property type="match status" value="1"/>
</dbReference>
<dbReference type="EMBL" id="JAQQBS010000004">
    <property type="protein sequence ID" value="KAK0170335.1"/>
    <property type="molecule type" value="Genomic_DNA"/>
</dbReference>
<dbReference type="InterPro" id="IPR036047">
    <property type="entry name" value="F-box-like_dom_sf"/>
</dbReference>
<dbReference type="InterPro" id="IPR001810">
    <property type="entry name" value="F-box_dom"/>
</dbReference>
<protein>
    <recommendedName>
        <fullName evidence="2">F-box domain-containing protein</fullName>
    </recommendedName>
</protein>
<comment type="caution">
    <text evidence="3">The sequence shown here is derived from an EMBL/GenBank/DDBJ whole genome shotgun (WGS) entry which is preliminary data.</text>
</comment>
<evidence type="ECO:0000259" key="2">
    <source>
        <dbReference type="PROSITE" id="PS50181"/>
    </source>
</evidence>
<evidence type="ECO:0000256" key="1">
    <source>
        <dbReference type="ARBA" id="ARBA00022786"/>
    </source>
</evidence>
<name>A0AA39KQQ0_9HYME</name>
<proteinExistence type="predicted"/>
<dbReference type="SUPFAM" id="SSF81383">
    <property type="entry name" value="F-box domain"/>
    <property type="match status" value="1"/>
</dbReference>
<keyword evidence="4" id="KW-1185">Reference proteome</keyword>
<reference evidence="3" key="2">
    <citation type="submission" date="2023-03" db="EMBL/GenBank/DDBJ databases">
        <authorList>
            <person name="Inwood S.N."/>
            <person name="Skelly J.G."/>
            <person name="Guhlin J."/>
            <person name="Harrop T.W.R."/>
            <person name="Goldson S.G."/>
            <person name="Dearden P.K."/>
        </authorList>
    </citation>
    <scope>NUCLEOTIDE SEQUENCE</scope>
    <source>
        <strain evidence="3">Irish</strain>
        <tissue evidence="3">Whole body</tissue>
    </source>
</reference>
<dbReference type="PANTHER" id="PTHR13318">
    <property type="entry name" value="PARTNER OF PAIRED, ISOFORM B-RELATED"/>
    <property type="match status" value="1"/>
</dbReference>
<sequence length="438" mass="50393">MERNYGLLEENNNNINHWDPFINMLSFEGPESPESDMEEESTGSTNELDDNSLLEIFSYLSMRDIMNAAKVCRKWRRLCEHSWTALENLQCIDYEWLLFGKLRGQKLHLKGTCPTYLEQILMKRGHGIKYFYLSHNHNLRLFIITSKFCRDLSTIEIRINAAVFNEFDTHMRNLLENNVNLQTFIYYNEFDDSVLKNIFLQYMSEYIENIILYVRYNVKPSFIISAIKKFKCLQSFECRAGCGIFFDSTILESMNCDKSLNSIFLNESKLASSMLLSQTVDLVNLTHLSLRGDKKLKDLNLMNVINNCKRLKYLDLTQCSRITDAGIISLAKLNDLDILEISYCDRVTDKSIIYLPPSMTTLICSHCLNITDCVINLIKNSLNLKVLDLSYCSIGNATIEAAIEVANKRIDNGLTIKVNNTCVDLSKISNIPPLLSII</sequence>
<evidence type="ECO:0000313" key="3">
    <source>
        <dbReference type="EMBL" id="KAK0170335.1"/>
    </source>
</evidence>
<dbReference type="Gene3D" id="3.80.10.10">
    <property type="entry name" value="Ribonuclease Inhibitor"/>
    <property type="match status" value="1"/>
</dbReference>
<dbReference type="Gene3D" id="1.20.1280.50">
    <property type="match status" value="1"/>
</dbReference>
<dbReference type="Proteomes" id="UP001168990">
    <property type="component" value="Unassembled WGS sequence"/>
</dbReference>
<evidence type="ECO:0000313" key="4">
    <source>
        <dbReference type="Proteomes" id="UP001168990"/>
    </source>
</evidence>
<dbReference type="SMART" id="SM00367">
    <property type="entry name" value="LRR_CC"/>
    <property type="match status" value="3"/>
</dbReference>
<dbReference type="SUPFAM" id="SSF52047">
    <property type="entry name" value="RNI-like"/>
    <property type="match status" value="1"/>
</dbReference>
<dbReference type="SMART" id="SM00256">
    <property type="entry name" value="FBOX"/>
    <property type="match status" value="1"/>
</dbReference>
<dbReference type="GO" id="GO:0019005">
    <property type="term" value="C:SCF ubiquitin ligase complex"/>
    <property type="evidence" value="ECO:0007669"/>
    <property type="project" value="TreeGrafter"/>
</dbReference>
<dbReference type="PROSITE" id="PS50181">
    <property type="entry name" value="FBOX"/>
    <property type="match status" value="1"/>
</dbReference>
<dbReference type="InterPro" id="IPR032675">
    <property type="entry name" value="LRR_dom_sf"/>
</dbReference>